<evidence type="ECO:0000259" key="2">
    <source>
        <dbReference type="Pfam" id="PF01370"/>
    </source>
</evidence>
<sequence>MLALVTGAAGFIGSHLVDRLLADGHEVIGVDDLSSGANVQVFSGGAGSRPPAGTLPGVELWEMDVADPSLVEKAAVRRPEVICHLAAQVSVRASVADPLRDARTNVVGTANVLEAARAAGARKVVFTSSCAVYGVPDALPVPPDAELRPASPYAASKVSGEVYAEMYRTLHHVDFTTLTLANVYGPRQTPEGEAGVISIFTDALLAGRPTRVYGDGTQTRDYVYVLDVVDAFARAAGERGGGLRLNVGTGAQTTDRDLHSLVAAAAGAPDDPEFAPPRLGDLPAMAVDPAATRDALGWEPRVALPDGLAATVAWARERAAPTAPE</sequence>
<reference evidence="3 4" key="1">
    <citation type="submission" date="2019-08" db="EMBL/GenBank/DDBJ databases">
        <title>Actinomadura sp. nov. CYP1-5 isolated from mountain soil.</title>
        <authorList>
            <person name="Songsumanus A."/>
            <person name="Kuncharoen N."/>
            <person name="Kudo T."/>
            <person name="Yuki M."/>
            <person name="Igarashi Y."/>
            <person name="Tanasupawat S."/>
        </authorList>
    </citation>
    <scope>NUCLEOTIDE SEQUENCE [LARGE SCALE GENOMIC DNA]</scope>
    <source>
        <strain evidence="3 4">JCM 14158</strain>
    </source>
</reference>
<dbReference type="AlphaFoldDB" id="A0A5D0NRD8"/>
<gene>
    <name evidence="3" type="ORF">FXF69_16545</name>
</gene>
<proteinExistence type="inferred from homology"/>
<dbReference type="Pfam" id="PF01370">
    <property type="entry name" value="Epimerase"/>
    <property type="match status" value="1"/>
</dbReference>
<dbReference type="Gene3D" id="3.40.50.720">
    <property type="entry name" value="NAD(P)-binding Rossmann-like Domain"/>
    <property type="match status" value="1"/>
</dbReference>
<dbReference type="STRING" id="1220554.GCA_001552135_06937"/>
<dbReference type="EMBL" id="VSFG01000002">
    <property type="protein sequence ID" value="TYB46794.1"/>
    <property type="molecule type" value="Genomic_DNA"/>
</dbReference>
<keyword evidence="4" id="KW-1185">Reference proteome</keyword>
<dbReference type="SUPFAM" id="SSF51735">
    <property type="entry name" value="NAD(P)-binding Rossmann-fold domains"/>
    <property type="match status" value="1"/>
</dbReference>
<protein>
    <submittedName>
        <fullName evidence="3">NAD-dependent epimerase/dehydratase family protein</fullName>
    </submittedName>
</protein>
<evidence type="ECO:0000313" key="4">
    <source>
        <dbReference type="Proteomes" id="UP000323380"/>
    </source>
</evidence>
<dbReference type="Proteomes" id="UP000323380">
    <property type="component" value="Unassembled WGS sequence"/>
</dbReference>
<comment type="caution">
    <text evidence="3">The sequence shown here is derived from an EMBL/GenBank/DDBJ whole genome shotgun (WGS) entry which is preliminary data.</text>
</comment>
<evidence type="ECO:0000313" key="3">
    <source>
        <dbReference type="EMBL" id="TYB46794.1"/>
    </source>
</evidence>
<feature type="domain" description="NAD-dependent epimerase/dehydratase" evidence="2">
    <location>
        <begin position="3"/>
        <end position="248"/>
    </location>
</feature>
<comment type="similarity">
    <text evidence="1">Belongs to the NAD(P)-dependent epimerase/dehydratase family.</text>
</comment>
<dbReference type="Gene3D" id="3.90.25.10">
    <property type="entry name" value="UDP-galactose 4-epimerase, domain 1"/>
    <property type="match status" value="1"/>
</dbReference>
<organism evidence="3 4">
    <name type="scientific">Actinomadura chibensis</name>
    <dbReference type="NCBI Taxonomy" id="392828"/>
    <lineage>
        <taxon>Bacteria</taxon>
        <taxon>Bacillati</taxon>
        <taxon>Actinomycetota</taxon>
        <taxon>Actinomycetes</taxon>
        <taxon>Streptosporangiales</taxon>
        <taxon>Thermomonosporaceae</taxon>
        <taxon>Actinomadura</taxon>
    </lineage>
</organism>
<dbReference type="PANTHER" id="PTHR43000">
    <property type="entry name" value="DTDP-D-GLUCOSE 4,6-DEHYDRATASE-RELATED"/>
    <property type="match status" value="1"/>
</dbReference>
<dbReference type="InterPro" id="IPR036291">
    <property type="entry name" value="NAD(P)-bd_dom_sf"/>
</dbReference>
<dbReference type="RefSeq" id="WP_148344333.1">
    <property type="nucleotide sequence ID" value="NZ_VSFG01000002.1"/>
</dbReference>
<name>A0A5D0NRD8_9ACTN</name>
<dbReference type="InterPro" id="IPR001509">
    <property type="entry name" value="Epimerase_deHydtase"/>
</dbReference>
<accession>A0A5D0NRD8</accession>
<evidence type="ECO:0000256" key="1">
    <source>
        <dbReference type="ARBA" id="ARBA00007637"/>
    </source>
</evidence>